<comment type="similarity">
    <text evidence="1 3">Belongs to the short-chain dehydrogenases/reductases (SDR) family.</text>
</comment>
<protein>
    <submittedName>
        <fullName evidence="5">SDR family oxidoreductase</fullName>
        <ecNumber evidence="5">1.-.-.-</ecNumber>
    </submittedName>
</protein>
<dbReference type="EMBL" id="JBHLZP010000055">
    <property type="protein sequence ID" value="MFB9832635.1"/>
    <property type="molecule type" value="Genomic_DNA"/>
</dbReference>
<evidence type="ECO:0000256" key="3">
    <source>
        <dbReference type="RuleBase" id="RU000363"/>
    </source>
</evidence>
<dbReference type="EC" id="1.-.-.-" evidence="5"/>
<dbReference type="Proteomes" id="UP001589627">
    <property type="component" value="Unassembled WGS sequence"/>
</dbReference>
<dbReference type="RefSeq" id="WP_378198704.1">
    <property type="nucleotide sequence ID" value="NZ_JBHLZP010000055.1"/>
</dbReference>
<sequence length="246" mass="25262">MSDVINLIGKTVIVTGASSGIGAATARALYAAGASPVLAARRADRLAGLGDELGGALALPTDVTDPAQVRDLVAATLDRHGRVDGLVNNAGAAVHGPIADVDLTEYRRVLDLNVAALVGVTQAVLPAMREQRFGRIVNISSGTTRRVATGAGAYAATKSAVNMISAVLREELAGDGIAVSLLLPSVTATEFGNGIFRIGGATPRPGMVVHHPDYVAAVVLRLLRTGEDTFDIPHGPERPEIARVPG</sequence>
<gene>
    <name evidence="5" type="ORF">ACFFNX_10595</name>
</gene>
<dbReference type="PANTHER" id="PTHR44196">
    <property type="entry name" value="DEHYDROGENASE/REDUCTASE SDR FAMILY MEMBER 7B"/>
    <property type="match status" value="1"/>
</dbReference>
<reference evidence="5 6" key="1">
    <citation type="submission" date="2024-09" db="EMBL/GenBank/DDBJ databases">
        <authorList>
            <person name="Sun Q."/>
            <person name="Mori K."/>
        </authorList>
    </citation>
    <scope>NUCLEOTIDE SEQUENCE [LARGE SCALE GENOMIC DNA]</scope>
    <source>
        <strain evidence="5 6">TBRC 0563</strain>
    </source>
</reference>
<dbReference type="InterPro" id="IPR002347">
    <property type="entry name" value="SDR_fam"/>
</dbReference>
<accession>A0ABV5YC88</accession>
<evidence type="ECO:0000313" key="5">
    <source>
        <dbReference type="EMBL" id="MFB9832635.1"/>
    </source>
</evidence>
<dbReference type="PRINTS" id="PR00080">
    <property type="entry name" value="SDRFAMILY"/>
</dbReference>
<dbReference type="InterPro" id="IPR036291">
    <property type="entry name" value="NAD(P)-bd_dom_sf"/>
</dbReference>
<proteinExistence type="inferred from homology"/>
<dbReference type="PROSITE" id="PS00061">
    <property type="entry name" value="ADH_SHORT"/>
    <property type="match status" value="1"/>
</dbReference>
<dbReference type="PRINTS" id="PR00081">
    <property type="entry name" value="GDHRDH"/>
</dbReference>
<dbReference type="SMART" id="SM00822">
    <property type="entry name" value="PKS_KR"/>
    <property type="match status" value="1"/>
</dbReference>
<feature type="domain" description="Ketoreductase" evidence="4">
    <location>
        <begin position="10"/>
        <end position="187"/>
    </location>
</feature>
<dbReference type="Pfam" id="PF00106">
    <property type="entry name" value="adh_short"/>
    <property type="match status" value="1"/>
</dbReference>
<evidence type="ECO:0000256" key="2">
    <source>
        <dbReference type="ARBA" id="ARBA00023002"/>
    </source>
</evidence>
<name>A0ABV5YC88_9ACTN</name>
<dbReference type="InterPro" id="IPR057326">
    <property type="entry name" value="KR_dom"/>
</dbReference>
<dbReference type="GO" id="GO:0016491">
    <property type="term" value="F:oxidoreductase activity"/>
    <property type="evidence" value="ECO:0007669"/>
    <property type="project" value="UniProtKB-KW"/>
</dbReference>
<keyword evidence="6" id="KW-1185">Reference proteome</keyword>
<dbReference type="InterPro" id="IPR020904">
    <property type="entry name" value="Sc_DH/Rdtase_CS"/>
</dbReference>
<keyword evidence="2 5" id="KW-0560">Oxidoreductase</keyword>
<evidence type="ECO:0000313" key="6">
    <source>
        <dbReference type="Proteomes" id="UP001589627"/>
    </source>
</evidence>
<dbReference type="PANTHER" id="PTHR44196:SF1">
    <property type="entry name" value="DEHYDROGENASE_REDUCTASE SDR FAMILY MEMBER 7B"/>
    <property type="match status" value="1"/>
</dbReference>
<comment type="caution">
    <text evidence="5">The sequence shown here is derived from an EMBL/GenBank/DDBJ whole genome shotgun (WGS) entry which is preliminary data.</text>
</comment>
<dbReference type="Gene3D" id="3.40.50.720">
    <property type="entry name" value="NAD(P)-binding Rossmann-like Domain"/>
    <property type="match status" value="1"/>
</dbReference>
<dbReference type="SUPFAM" id="SSF51735">
    <property type="entry name" value="NAD(P)-binding Rossmann-fold domains"/>
    <property type="match status" value="1"/>
</dbReference>
<organism evidence="5 6">
    <name type="scientific">Actinoallomurus acaciae</name>
    <dbReference type="NCBI Taxonomy" id="502577"/>
    <lineage>
        <taxon>Bacteria</taxon>
        <taxon>Bacillati</taxon>
        <taxon>Actinomycetota</taxon>
        <taxon>Actinomycetes</taxon>
        <taxon>Streptosporangiales</taxon>
        <taxon>Thermomonosporaceae</taxon>
        <taxon>Actinoallomurus</taxon>
    </lineage>
</organism>
<evidence type="ECO:0000259" key="4">
    <source>
        <dbReference type="SMART" id="SM00822"/>
    </source>
</evidence>
<evidence type="ECO:0000256" key="1">
    <source>
        <dbReference type="ARBA" id="ARBA00006484"/>
    </source>
</evidence>